<evidence type="ECO:0000313" key="8">
    <source>
        <dbReference type="EMBL" id="OIJ11557.1"/>
    </source>
</evidence>
<evidence type="ECO:0000256" key="2">
    <source>
        <dbReference type="ARBA" id="ARBA00023125"/>
    </source>
</evidence>
<evidence type="ECO:0000256" key="4">
    <source>
        <dbReference type="ARBA" id="ARBA00058938"/>
    </source>
</evidence>
<dbReference type="PANTHER" id="PTHR30136:SF7">
    <property type="entry name" value="HTH-TYPE TRANSCRIPTIONAL REGULATOR KDGR-RELATED"/>
    <property type="match status" value="1"/>
</dbReference>
<dbReference type="AlphaFoldDB" id="A0A1S2LIP6"/>
<evidence type="ECO:0000256" key="1">
    <source>
        <dbReference type="ARBA" id="ARBA00023015"/>
    </source>
</evidence>
<dbReference type="SUPFAM" id="SSF55781">
    <property type="entry name" value="GAF domain-like"/>
    <property type="match status" value="1"/>
</dbReference>
<dbReference type="OrthoDB" id="9778379at2"/>
<evidence type="ECO:0000259" key="7">
    <source>
        <dbReference type="PROSITE" id="PS51078"/>
    </source>
</evidence>
<dbReference type="Gene3D" id="3.30.450.40">
    <property type="match status" value="1"/>
</dbReference>
<dbReference type="InterPro" id="IPR036390">
    <property type="entry name" value="WH_DNA-bd_sf"/>
</dbReference>
<dbReference type="RefSeq" id="WP_071313490.1">
    <property type="nucleotide sequence ID" value="NZ_MLQQ01000026.1"/>
</dbReference>
<dbReference type="GO" id="GO:0045892">
    <property type="term" value="P:negative regulation of DNA-templated transcription"/>
    <property type="evidence" value="ECO:0007669"/>
    <property type="project" value="TreeGrafter"/>
</dbReference>
<dbReference type="GO" id="GO:0003700">
    <property type="term" value="F:DNA-binding transcription factor activity"/>
    <property type="evidence" value="ECO:0007669"/>
    <property type="project" value="TreeGrafter"/>
</dbReference>
<dbReference type="SUPFAM" id="SSF46785">
    <property type="entry name" value="Winged helix' DNA-binding domain"/>
    <property type="match status" value="1"/>
</dbReference>
<protein>
    <recommendedName>
        <fullName evidence="5">Glycerol operon regulatory protein</fullName>
    </recommendedName>
</protein>
<comment type="function">
    <text evidence="4">May be an activator protein for the gylABX operon.</text>
</comment>
<dbReference type="Gene3D" id="1.10.10.10">
    <property type="entry name" value="Winged helix-like DNA-binding domain superfamily/Winged helix DNA-binding domain"/>
    <property type="match status" value="1"/>
</dbReference>
<evidence type="ECO:0000256" key="5">
    <source>
        <dbReference type="ARBA" id="ARBA00070406"/>
    </source>
</evidence>
<dbReference type="PROSITE" id="PS51078">
    <property type="entry name" value="ICLR_ED"/>
    <property type="match status" value="1"/>
</dbReference>
<proteinExistence type="predicted"/>
<dbReference type="Pfam" id="PF09339">
    <property type="entry name" value="HTH_IclR"/>
    <property type="match status" value="1"/>
</dbReference>
<dbReference type="InterPro" id="IPR029016">
    <property type="entry name" value="GAF-like_dom_sf"/>
</dbReference>
<dbReference type="GO" id="GO:0003677">
    <property type="term" value="F:DNA binding"/>
    <property type="evidence" value="ECO:0007669"/>
    <property type="project" value="UniProtKB-KW"/>
</dbReference>
<dbReference type="InterPro" id="IPR050707">
    <property type="entry name" value="HTH_MetabolicPath_Reg"/>
</dbReference>
<gene>
    <name evidence="8" type="ORF">BKP35_11450</name>
</gene>
<dbReference type="SMART" id="SM00346">
    <property type="entry name" value="HTH_ICLR"/>
    <property type="match status" value="1"/>
</dbReference>
<keyword evidence="9" id="KW-1185">Reference proteome</keyword>
<dbReference type="Pfam" id="PF01614">
    <property type="entry name" value="IclR_C"/>
    <property type="match status" value="1"/>
</dbReference>
<evidence type="ECO:0000313" key="9">
    <source>
        <dbReference type="Proteomes" id="UP000180098"/>
    </source>
</evidence>
<dbReference type="InterPro" id="IPR005471">
    <property type="entry name" value="Tscrpt_reg_IclR_N"/>
</dbReference>
<evidence type="ECO:0000256" key="3">
    <source>
        <dbReference type="ARBA" id="ARBA00023163"/>
    </source>
</evidence>
<keyword evidence="1" id="KW-0805">Transcription regulation</keyword>
<dbReference type="Proteomes" id="UP000180098">
    <property type="component" value="Unassembled WGS sequence"/>
</dbReference>
<comment type="caution">
    <text evidence="8">The sequence shown here is derived from an EMBL/GenBank/DDBJ whole genome shotgun (WGS) entry which is preliminary data.</text>
</comment>
<accession>A0A1S2LIP6</accession>
<sequence length="257" mass="29403">MPIIQAIDRALNILDLFDDHDKELKITDISQRMDLHKSTVHSLLKTLQKHNYIEQNHENGKYRLGMKFYERGNLINRNIELKKLAKEHLVKLSNKTGKTVHLVILDGKEGIYIDKVESSSATVLYSRIGRRVPINSSGVGKALIAFKSQNEIDNFLKDYDFVRQTENTIMDKESLNKEFEKVRKQGYAIDNEENELGVFCIAFPIKNQNGQVVAAISTSTTVTKQDEVEFSETFKLIKLTAERLSNQLGFRGKLSNK</sequence>
<feature type="domain" description="IclR-ED" evidence="7">
    <location>
        <begin position="67"/>
        <end position="250"/>
    </location>
</feature>
<keyword evidence="3" id="KW-0804">Transcription</keyword>
<dbReference type="PROSITE" id="PS51077">
    <property type="entry name" value="HTH_ICLR"/>
    <property type="match status" value="1"/>
</dbReference>
<name>A0A1S2LIP6_9BACI</name>
<reference evidence="8 9" key="1">
    <citation type="submission" date="2016-10" db="EMBL/GenBank/DDBJ databases">
        <title>Draft genome sequences of four alkaliphilic bacteria belonging to the Anaerobacillus genus.</title>
        <authorList>
            <person name="Bassil N.M."/>
            <person name="Lloyd J.R."/>
        </authorList>
    </citation>
    <scope>NUCLEOTIDE SEQUENCE [LARGE SCALE GENOMIC DNA]</scope>
    <source>
        <strain evidence="8 9">DSM 15340</strain>
    </source>
</reference>
<dbReference type="EMBL" id="MLQQ01000026">
    <property type="protein sequence ID" value="OIJ11557.1"/>
    <property type="molecule type" value="Genomic_DNA"/>
</dbReference>
<organism evidence="8 9">
    <name type="scientific">Anaerobacillus arseniciselenatis</name>
    <dbReference type="NCBI Taxonomy" id="85682"/>
    <lineage>
        <taxon>Bacteria</taxon>
        <taxon>Bacillati</taxon>
        <taxon>Bacillota</taxon>
        <taxon>Bacilli</taxon>
        <taxon>Bacillales</taxon>
        <taxon>Bacillaceae</taxon>
        <taxon>Anaerobacillus</taxon>
    </lineage>
</organism>
<feature type="domain" description="HTH iclR-type" evidence="6">
    <location>
        <begin position="4"/>
        <end position="66"/>
    </location>
</feature>
<dbReference type="PANTHER" id="PTHR30136">
    <property type="entry name" value="HELIX-TURN-HELIX TRANSCRIPTIONAL REGULATOR, ICLR FAMILY"/>
    <property type="match status" value="1"/>
</dbReference>
<dbReference type="FunFam" id="1.10.10.10:FF:000056">
    <property type="entry name" value="IclR family transcriptional regulator"/>
    <property type="match status" value="1"/>
</dbReference>
<keyword evidence="2" id="KW-0238">DNA-binding</keyword>
<dbReference type="InterPro" id="IPR036388">
    <property type="entry name" value="WH-like_DNA-bd_sf"/>
</dbReference>
<evidence type="ECO:0000259" key="6">
    <source>
        <dbReference type="PROSITE" id="PS51077"/>
    </source>
</evidence>
<dbReference type="InterPro" id="IPR014757">
    <property type="entry name" value="Tscrpt_reg_IclR_C"/>
</dbReference>